<keyword evidence="2" id="KW-1185">Reference proteome</keyword>
<organism evidence="1">
    <name type="scientific">Solanum lycopersicum</name>
    <name type="common">Tomato</name>
    <name type="synonym">Lycopersicon esculentum</name>
    <dbReference type="NCBI Taxonomy" id="4081"/>
    <lineage>
        <taxon>Eukaryota</taxon>
        <taxon>Viridiplantae</taxon>
        <taxon>Streptophyta</taxon>
        <taxon>Embryophyta</taxon>
        <taxon>Tracheophyta</taxon>
        <taxon>Spermatophyta</taxon>
        <taxon>Magnoliopsida</taxon>
        <taxon>eudicotyledons</taxon>
        <taxon>Gunneridae</taxon>
        <taxon>Pentapetalae</taxon>
        <taxon>asterids</taxon>
        <taxon>lamiids</taxon>
        <taxon>Solanales</taxon>
        <taxon>Solanaceae</taxon>
        <taxon>Solanoideae</taxon>
        <taxon>Solaneae</taxon>
        <taxon>Solanum</taxon>
        <taxon>Solanum subgen. Lycopersicon</taxon>
    </lineage>
</organism>
<dbReference type="PaxDb" id="4081-Solyc06g036500.1.1"/>
<evidence type="ECO:0000313" key="2">
    <source>
        <dbReference type="Proteomes" id="UP000004994"/>
    </source>
</evidence>
<dbReference type="HOGENOM" id="CLU_2137887_0_0_1"/>
<proteinExistence type="predicted"/>
<dbReference type="Proteomes" id="UP000004994">
    <property type="component" value="Chromosome 6"/>
</dbReference>
<name>K4C516_SOLLC</name>
<dbReference type="Gramene" id="Solyc06g036500.1.1">
    <property type="protein sequence ID" value="Solyc06g036500.1.1"/>
    <property type="gene ID" value="Solyc06g036500.1"/>
</dbReference>
<dbReference type="InParanoid" id="K4C516"/>
<dbReference type="AlphaFoldDB" id="K4C516"/>
<accession>K4C516</accession>
<sequence>MEPSYSTQSPMYSRPATTALPLTIHHSPMYGQASAEIGIRIAIIPEFQITPPPPLVPQGDVPQCTFQFDFDLEKKILAEANQKESQIWSRLPIENLPSRGSDQASKVHFHVNL</sequence>
<reference evidence="1" key="2">
    <citation type="submission" date="2015-06" db="UniProtKB">
        <authorList>
            <consortium name="EnsemblPlants"/>
        </authorList>
    </citation>
    <scope>IDENTIFICATION</scope>
    <source>
        <strain evidence="1">cv. Heinz 1706</strain>
    </source>
</reference>
<reference evidence="1" key="1">
    <citation type="journal article" date="2012" name="Nature">
        <title>The tomato genome sequence provides insights into fleshy fruit evolution.</title>
        <authorList>
            <consortium name="Tomato Genome Consortium"/>
        </authorList>
    </citation>
    <scope>NUCLEOTIDE SEQUENCE [LARGE SCALE GENOMIC DNA]</scope>
    <source>
        <strain evidence="1">cv. Heinz 1706</strain>
    </source>
</reference>
<evidence type="ECO:0000313" key="1">
    <source>
        <dbReference type="EnsemblPlants" id="Solyc06g036500.1.1"/>
    </source>
</evidence>
<dbReference type="EnsemblPlants" id="Solyc06g036500.1.1">
    <property type="protein sequence ID" value="Solyc06g036500.1.1"/>
    <property type="gene ID" value="Solyc06g036500.1"/>
</dbReference>
<protein>
    <submittedName>
        <fullName evidence="1">Uncharacterized protein</fullName>
    </submittedName>
</protein>
<dbReference type="PhylomeDB" id="K4C516"/>
<dbReference type="STRING" id="4081.K4C516"/>